<proteinExistence type="predicted"/>
<gene>
    <name evidence="1" type="ORF">MSKU9_3226</name>
</gene>
<dbReference type="AlphaFoldDB" id="A0A4P5NZK5"/>
<sequence length="55" mass="6346">MLPFGPVLRDCGLRQQTAVRYPKHTATQAIFVDLLHGGSLFRSVLIPRYRFRSCR</sequence>
<dbReference type="EMBL" id="BDLU01000070">
    <property type="protein sequence ID" value="GCE85085.1"/>
    <property type="molecule type" value="Genomic_DNA"/>
</dbReference>
<evidence type="ECO:0000313" key="2">
    <source>
        <dbReference type="Proteomes" id="UP000315095"/>
    </source>
</evidence>
<accession>A0A4P5NWI1</accession>
<name>A0A4P5NZK5_9PROT</name>
<reference evidence="2" key="1">
    <citation type="submission" date="2017-01" db="EMBL/GenBank/DDBJ databases">
        <title>Komagataeibacter sp. MSKU9 whole genome sequencing project.</title>
        <authorList>
            <person name="Matsutani M."/>
            <person name="Naloka K."/>
            <person name="Theeragool G."/>
            <person name="Yakushi T."/>
            <person name="Matsushita K."/>
        </authorList>
    </citation>
    <scope>NUCLEOTIDE SEQUENCE [LARGE SCALE GENOMIC DNA]</scope>
    <source>
        <strain evidence="2">MSKU9</strain>
    </source>
</reference>
<evidence type="ECO:0000313" key="1">
    <source>
        <dbReference type="EMBL" id="GCE85085.1"/>
    </source>
</evidence>
<dbReference type="Proteomes" id="UP000315095">
    <property type="component" value="Unassembled WGS sequence"/>
</dbReference>
<comment type="caution">
    <text evidence="1">The sequence shown here is derived from an EMBL/GenBank/DDBJ whole genome shotgun (WGS) entry which is preliminary data.</text>
</comment>
<protein>
    <submittedName>
        <fullName evidence="1">Uncharacterized protein</fullName>
    </submittedName>
</protein>
<accession>A0A4P5NZK5</accession>
<organism evidence="1 2">
    <name type="scientific">Komagataeibacter diospyri</name>
    <dbReference type="NCBI Taxonomy" id="1932662"/>
    <lineage>
        <taxon>Bacteria</taxon>
        <taxon>Pseudomonadati</taxon>
        <taxon>Pseudomonadota</taxon>
        <taxon>Alphaproteobacteria</taxon>
        <taxon>Acetobacterales</taxon>
        <taxon>Acetobacteraceae</taxon>
        <taxon>Komagataeibacter</taxon>
    </lineage>
</organism>
<keyword evidence="2" id="KW-1185">Reference proteome</keyword>